<organism evidence="1 2">
    <name type="scientific">Lentzea rhizosphaerae</name>
    <dbReference type="NCBI Taxonomy" id="2041025"/>
    <lineage>
        <taxon>Bacteria</taxon>
        <taxon>Bacillati</taxon>
        <taxon>Actinomycetota</taxon>
        <taxon>Actinomycetes</taxon>
        <taxon>Pseudonocardiales</taxon>
        <taxon>Pseudonocardiaceae</taxon>
        <taxon>Lentzea</taxon>
    </lineage>
</organism>
<keyword evidence="2" id="KW-1185">Reference proteome</keyword>
<accession>A0ABV8BS21</accession>
<dbReference type="Proteomes" id="UP001595690">
    <property type="component" value="Unassembled WGS sequence"/>
</dbReference>
<reference evidence="2" key="1">
    <citation type="journal article" date="2019" name="Int. J. Syst. Evol. Microbiol.">
        <title>The Global Catalogue of Microorganisms (GCM) 10K type strain sequencing project: providing services to taxonomists for standard genome sequencing and annotation.</title>
        <authorList>
            <consortium name="The Broad Institute Genomics Platform"/>
            <consortium name="The Broad Institute Genome Sequencing Center for Infectious Disease"/>
            <person name="Wu L."/>
            <person name="Ma J."/>
        </authorList>
    </citation>
    <scope>NUCLEOTIDE SEQUENCE [LARGE SCALE GENOMIC DNA]</scope>
    <source>
        <strain evidence="2">CGMCC 4.7405</strain>
    </source>
</reference>
<proteinExistence type="predicted"/>
<evidence type="ECO:0000313" key="2">
    <source>
        <dbReference type="Proteomes" id="UP001595690"/>
    </source>
</evidence>
<gene>
    <name evidence="1" type="ORF">ACFOWZ_11545</name>
</gene>
<evidence type="ECO:0000313" key="1">
    <source>
        <dbReference type="EMBL" id="MFC3892110.1"/>
    </source>
</evidence>
<dbReference type="RefSeq" id="WP_382371842.1">
    <property type="nucleotide sequence ID" value="NZ_JBHRZI010000011.1"/>
</dbReference>
<dbReference type="EMBL" id="JBHRZI010000011">
    <property type="protein sequence ID" value="MFC3892110.1"/>
    <property type="molecule type" value="Genomic_DNA"/>
</dbReference>
<comment type="caution">
    <text evidence="1">The sequence shown here is derived from an EMBL/GenBank/DDBJ whole genome shotgun (WGS) entry which is preliminary data.</text>
</comment>
<name>A0ABV8BS21_9PSEU</name>
<protein>
    <submittedName>
        <fullName evidence="1">Uncharacterized protein</fullName>
    </submittedName>
</protein>
<sequence>MSAYSNPVTPVVALVGGPQHRRAYFYRDWLANRLSSRRGRYPLTHACGSSRCYLPSDDTYEHPIAKVTDDYGDKQPALTRVWVWVAPEQWMRWDREYFTPEEAADDTERTAA</sequence>